<evidence type="ECO:0000259" key="1">
    <source>
        <dbReference type="PROSITE" id="PS50206"/>
    </source>
</evidence>
<dbReference type="InterPro" id="IPR001763">
    <property type="entry name" value="Rhodanese-like_dom"/>
</dbReference>
<feature type="domain" description="Rhodanese" evidence="1">
    <location>
        <begin position="44"/>
        <end position="134"/>
    </location>
</feature>
<dbReference type="PANTHER" id="PTHR43031">
    <property type="entry name" value="FAD-DEPENDENT OXIDOREDUCTASE"/>
    <property type="match status" value="1"/>
</dbReference>
<reference evidence="2 3" key="1">
    <citation type="submission" date="2014-07" db="EMBL/GenBank/DDBJ databases">
        <authorList>
            <person name="McCorrison J."/>
            <person name="Sanka R."/>
            <person name="Torralba M."/>
            <person name="Gillis M."/>
            <person name="Haft D.H."/>
            <person name="Methe B."/>
            <person name="Sutton G."/>
            <person name="Nelson K.E."/>
        </authorList>
    </citation>
    <scope>NUCLEOTIDE SEQUENCE [LARGE SCALE GENOMIC DNA]</scope>
    <source>
        <strain evidence="2 3">DNF00882</strain>
    </source>
</reference>
<dbReference type="InterPro" id="IPR036873">
    <property type="entry name" value="Rhodanese-like_dom_sf"/>
</dbReference>
<dbReference type="InterPro" id="IPR050229">
    <property type="entry name" value="GlpE_sulfurtransferase"/>
</dbReference>
<evidence type="ECO:0000313" key="2">
    <source>
        <dbReference type="EMBL" id="KGF50576.1"/>
    </source>
</evidence>
<dbReference type="PANTHER" id="PTHR43031:SF1">
    <property type="entry name" value="PYRIDINE NUCLEOTIDE-DISULPHIDE OXIDOREDUCTASE"/>
    <property type="match status" value="1"/>
</dbReference>
<dbReference type="Pfam" id="PF00581">
    <property type="entry name" value="Rhodanese"/>
    <property type="match status" value="1"/>
</dbReference>
<dbReference type="Gene3D" id="3.40.250.10">
    <property type="entry name" value="Rhodanese-like domain"/>
    <property type="match status" value="1"/>
</dbReference>
<dbReference type="SMART" id="SM00450">
    <property type="entry name" value="RHOD"/>
    <property type="match status" value="1"/>
</dbReference>
<keyword evidence="2" id="KW-0808">Transferase</keyword>
<proteinExistence type="predicted"/>
<dbReference type="RefSeq" id="WP_004357186.1">
    <property type="nucleotide sequence ID" value="NZ_JRNR01000002.1"/>
</dbReference>
<dbReference type="SUPFAM" id="SSF52821">
    <property type="entry name" value="Rhodanese/Cell cycle control phosphatase"/>
    <property type="match status" value="1"/>
</dbReference>
<organism evidence="2 3">
    <name type="scientific">Prevotella disiens DNF00882</name>
    <dbReference type="NCBI Taxonomy" id="1401075"/>
    <lineage>
        <taxon>Bacteria</taxon>
        <taxon>Pseudomonadati</taxon>
        <taxon>Bacteroidota</taxon>
        <taxon>Bacteroidia</taxon>
        <taxon>Bacteroidales</taxon>
        <taxon>Prevotellaceae</taxon>
        <taxon>Prevotella</taxon>
    </lineage>
</organism>
<name>A0A096AUZ7_9BACT</name>
<dbReference type="CDD" id="cd00158">
    <property type="entry name" value="RHOD"/>
    <property type="match status" value="1"/>
</dbReference>
<accession>A0A096AUZ7</accession>
<dbReference type="PROSITE" id="PS50206">
    <property type="entry name" value="RHODANESE_3"/>
    <property type="match status" value="1"/>
</dbReference>
<dbReference type="Proteomes" id="UP000029538">
    <property type="component" value="Unassembled WGS sequence"/>
</dbReference>
<evidence type="ECO:0000313" key="3">
    <source>
        <dbReference type="Proteomes" id="UP000029538"/>
    </source>
</evidence>
<protein>
    <submittedName>
        <fullName evidence="2">Sulfurtransferase</fullName>
    </submittedName>
</protein>
<dbReference type="GO" id="GO:0016740">
    <property type="term" value="F:transferase activity"/>
    <property type="evidence" value="ECO:0007669"/>
    <property type="project" value="UniProtKB-KW"/>
</dbReference>
<dbReference type="PROSITE" id="PS51257">
    <property type="entry name" value="PROKAR_LIPOPROTEIN"/>
    <property type="match status" value="1"/>
</dbReference>
<sequence>MKKLSSIGIKNGIVVCLMGAITACKSNITTVGDVDANKFEKTIQSNQIQLLDVRTDKEYSEGHIASAKNIDVLQDNFAEKAVATLNKKKTIAVYCRSGKRSAKACEILKAKGFKTINLLGGFLDWQARGKAVEK</sequence>
<gene>
    <name evidence="2" type="ORF">HMPREF0654_00410</name>
</gene>
<comment type="caution">
    <text evidence="2">The sequence shown here is derived from an EMBL/GenBank/DDBJ whole genome shotgun (WGS) entry which is preliminary data.</text>
</comment>
<dbReference type="EMBL" id="JRNR01000002">
    <property type="protein sequence ID" value="KGF50576.1"/>
    <property type="molecule type" value="Genomic_DNA"/>
</dbReference>
<dbReference type="AlphaFoldDB" id="A0A096AUZ7"/>